<keyword evidence="4" id="KW-0796">Tight junction</keyword>
<sequence length="348" mass="38155">MVHGACELIGFCLGVVGLIGASAVTGLPMWKVTAFIQENIIVMETRWEGLWMNCYRQANIRMQCKVYDSLLYLPSELQAARGLMCCSVALSFLGLVASLPGLRSISCFRDQPRVKSLSIAVAGSMEIMAAICVLIPVSWTAHSIIRDFYNPLVIDAQRRELGEALYIGWVSAFILCVSGLVFLICRSYQSTNDQLHRPVYAPNRLKTSHFQHFTPTPTPISSISHQPLLLNNSFSSQQPSLLAYNVPAAPPGGPVAFYNVPVVYPANMIPVQHPQSLQSSHNSEINPINLLRSGTFSTHSSLHSIPPAAVGSFDTAEQPLGPILPVYEQRRTGSHQLSSTHSSSEMYI</sequence>
<dbReference type="Pfam" id="PF00822">
    <property type="entry name" value="PMP22_Claudin"/>
    <property type="match status" value="1"/>
</dbReference>
<comment type="caution">
    <text evidence="12">The sequence shown here is derived from an EMBL/GenBank/DDBJ whole genome shotgun (WGS) entry which is preliminary data.</text>
</comment>
<dbReference type="Gene3D" id="1.20.140.150">
    <property type="match status" value="1"/>
</dbReference>
<evidence type="ECO:0000256" key="3">
    <source>
        <dbReference type="ARBA" id="ARBA00008295"/>
    </source>
</evidence>
<proteinExistence type="inferred from homology"/>
<dbReference type="OrthoDB" id="8819159at2759"/>
<comment type="subcellular location">
    <subcellularLocation>
        <location evidence="1">Cell junction</location>
        <location evidence="1">Tight junction</location>
    </subcellularLocation>
    <subcellularLocation>
        <location evidence="2">Cell membrane</location>
        <topology evidence="2">Multi-pass membrane protein</topology>
    </subcellularLocation>
</comment>
<evidence type="ECO:0000256" key="7">
    <source>
        <dbReference type="ARBA" id="ARBA00022949"/>
    </source>
</evidence>
<organism evidence="12 13">
    <name type="scientific">Bagarius yarrelli</name>
    <name type="common">Goonch</name>
    <name type="synonym">Bagrus yarrelli</name>
    <dbReference type="NCBI Taxonomy" id="175774"/>
    <lineage>
        <taxon>Eukaryota</taxon>
        <taxon>Metazoa</taxon>
        <taxon>Chordata</taxon>
        <taxon>Craniata</taxon>
        <taxon>Vertebrata</taxon>
        <taxon>Euteleostomi</taxon>
        <taxon>Actinopterygii</taxon>
        <taxon>Neopterygii</taxon>
        <taxon>Teleostei</taxon>
        <taxon>Ostariophysi</taxon>
        <taxon>Siluriformes</taxon>
        <taxon>Sisoridae</taxon>
        <taxon>Sisorinae</taxon>
        <taxon>Bagarius</taxon>
    </lineage>
</organism>
<protein>
    <submittedName>
        <fullName evidence="12">Claudin-8</fullName>
    </submittedName>
</protein>
<dbReference type="PROSITE" id="PS01346">
    <property type="entry name" value="CLAUDIN"/>
    <property type="match status" value="1"/>
</dbReference>
<dbReference type="PANTHER" id="PTHR12002">
    <property type="entry name" value="CLAUDIN"/>
    <property type="match status" value="1"/>
</dbReference>
<keyword evidence="7" id="KW-0965">Cell junction</keyword>
<keyword evidence="9 11" id="KW-0472">Membrane</keyword>
<evidence type="ECO:0000256" key="4">
    <source>
        <dbReference type="ARBA" id="ARBA00022427"/>
    </source>
</evidence>
<dbReference type="AlphaFoldDB" id="A0A556TTS8"/>
<feature type="transmembrane region" description="Helical" evidence="11">
    <location>
        <begin position="119"/>
        <end position="145"/>
    </location>
</feature>
<dbReference type="InterPro" id="IPR004031">
    <property type="entry name" value="PMP22/EMP/MP20/Claudin"/>
</dbReference>
<dbReference type="Proteomes" id="UP000319801">
    <property type="component" value="Unassembled WGS sequence"/>
</dbReference>
<dbReference type="EMBL" id="VCAZ01000018">
    <property type="protein sequence ID" value="TSK67198.1"/>
    <property type="molecule type" value="Genomic_DNA"/>
</dbReference>
<evidence type="ECO:0000256" key="2">
    <source>
        <dbReference type="ARBA" id="ARBA00004651"/>
    </source>
</evidence>
<feature type="transmembrane region" description="Helical" evidence="11">
    <location>
        <begin position="79"/>
        <end position="99"/>
    </location>
</feature>
<dbReference type="GO" id="GO:0005886">
    <property type="term" value="C:plasma membrane"/>
    <property type="evidence" value="ECO:0007669"/>
    <property type="project" value="UniProtKB-SubCell"/>
</dbReference>
<keyword evidence="6 11" id="KW-0812">Transmembrane</keyword>
<accession>A0A556TTS8</accession>
<feature type="transmembrane region" description="Helical" evidence="11">
    <location>
        <begin position="165"/>
        <end position="185"/>
    </location>
</feature>
<evidence type="ECO:0000256" key="11">
    <source>
        <dbReference type="SAM" id="Phobius"/>
    </source>
</evidence>
<evidence type="ECO:0000256" key="6">
    <source>
        <dbReference type="ARBA" id="ARBA00022692"/>
    </source>
</evidence>
<keyword evidence="5" id="KW-1003">Cell membrane</keyword>
<evidence type="ECO:0000313" key="13">
    <source>
        <dbReference type="Proteomes" id="UP000319801"/>
    </source>
</evidence>
<evidence type="ECO:0000256" key="5">
    <source>
        <dbReference type="ARBA" id="ARBA00022475"/>
    </source>
</evidence>
<dbReference type="GO" id="GO:0005923">
    <property type="term" value="C:bicellular tight junction"/>
    <property type="evidence" value="ECO:0007669"/>
    <property type="project" value="UniProtKB-SubCell"/>
</dbReference>
<name>A0A556TTS8_BAGYA</name>
<keyword evidence="8 11" id="KW-1133">Transmembrane helix</keyword>
<evidence type="ECO:0000256" key="10">
    <source>
        <dbReference type="SAM" id="MobiDB-lite"/>
    </source>
</evidence>
<feature type="compositionally biased region" description="Low complexity" evidence="10">
    <location>
        <begin position="334"/>
        <end position="348"/>
    </location>
</feature>
<evidence type="ECO:0000256" key="9">
    <source>
        <dbReference type="ARBA" id="ARBA00023136"/>
    </source>
</evidence>
<evidence type="ECO:0000256" key="1">
    <source>
        <dbReference type="ARBA" id="ARBA00004435"/>
    </source>
</evidence>
<feature type="region of interest" description="Disordered" evidence="10">
    <location>
        <begin position="327"/>
        <end position="348"/>
    </location>
</feature>
<comment type="similarity">
    <text evidence="3">Belongs to the claudin family.</text>
</comment>
<evidence type="ECO:0000313" key="12">
    <source>
        <dbReference type="EMBL" id="TSK67198.1"/>
    </source>
</evidence>
<dbReference type="InterPro" id="IPR006187">
    <property type="entry name" value="Claudin"/>
</dbReference>
<keyword evidence="13" id="KW-1185">Reference proteome</keyword>
<gene>
    <name evidence="12" type="ORF">Baya_5175</name>
</gene>
<dbReference type="InterPro" id="IPR017974">
    <property type="entry name" value="Claudin_CS"/>
</dbReference>
<reference evidence="12 13" key="1">
    <citation type="journal article" date="2019" name="Genome Biol. Evol.">
        <title>Whole-Genome Sequencing of the Giant Devil Catfish, Bagarius yarrelli.</title>
        <authorList>
            <person name="Jiang W."/>
            <person name="Lv Y."/>
            <person name="Cheng L."/>
            <person name="Yang K."/>
            <person name="Chao B."/>
            <person name="Wang X."/>
            <person name="Li Y."/>
            <person name="Pan X."/>
            <person name="You X."/>
            <person name="Zhang Y."/>
            <person name="Yang J."/>
            <person name="Li J."/>
            <person name="Zhang X."/>
            <person name="Liu S."/>
            <person name="Sun C."/>
            <person name="Yang J."/>
            <person name="Shi Q."/>
        </authorList>
    </citation>
    <scope>NUCLEOTIDE SEQUENCE [LARGE SCALE GENOMIC DNA]</scope>
    <source>
        <strain evidence="12">JWS20170419001</strain>
        <tissue evidence="12">Muscle</tissue>
    </source>
</reference>
<dbReference type="GO" id="GO:0005198">
    <property type="term" value="F:structural molecule activity"/>
    <property type="evidence" value="ECO:0007669"/>
    <property type="project" value="InterPro"/>
</dbReference>
<dbReference type="PRINTS" id="PR01077">
    <property type="entry name" value="CLAUDIN"/>
</dbReference>
<dbReference type="FunFam" id="1.20.140.150:FF:000001">
    <property type="entry name" value="Claudin"/>
    <property type="match status" value="1"/>
</dbReference>
<evidence type="ECO:0000256" key="8">
    <source>
        <dbReference type="ARBA" id="ARBA00022989"/>
    </source>
</evidence>